<feature type="domain" description="Band 7" evidence="3">
    <location>
        <begin position="32"/>
        <end position="190"/>
    </location>
</feature>
<protein>
    <recommendedName>
        <fullName evidence="3">Band 7 domain-containing protein</fullName>
    </recommendedName>
</protein>
<evidence type="ECO:0000313" key="5">
    <source>
        <dbReference type="Proteomes" id="UP000604391"/>
    </source>
</evidence>
<dbReference type="FunFam" id="3.30.479.30:FF:000004">
    <property type="entry name" value="Putative membrane protease family, stomatin"/>
    <property type="match status" value="1"/>
</dbReference>
<reference evidence="4 5" key="1">
    <citation type="journal article" name="Nat. Commun.">
        <title>Undinarchaeota illuminate DPANN phylogeny and the impact of gene transfer on archaeal evolution.</title>
        <authorList>
            <person name="Dombrowski N."/>
            <person name="Williams T.A."/>
            <person name="Sun J."/>
            <person name="Woodcroft B.J."/>
            <person name="Lee J.H."/>
            <person name="Minh B.Q."/>
            <person name="Rinke C."/>
            <person name="Spang A."/>
        </authorList>
    </citation>
    <scope>NUCLEOTIDE SEQUENCE [LARGE SCALE GENOMIC DNA]</scope>
    <source>
        <strain evidence="4">MAG_bin17</strain>
    </source>
</reference>
<gene>
    <name evidence="4" type="ORF">H1011_01630</name>
</gene>
<dbReference type="GO" id="GO:0098552">
    <property type="term" value="C:side of membrane"/>
    <property type="evidence" value="ECO:0007669"/>
    <property type="project" value="UniProtKB-ARBA"/>
</dbReference>
<evidence type="ECO:0000313" key="4">
    <source>
        <dbReference type="EMBL" id="HIJ99508.1"/>
    </source>
</evidence>
<keyword evidence="5" id="KW-1185">Reference proteome</keyword>
<dbReference type="EMBL" id="DVAD01000009">
    <property type="protein sequence ID" value="HIJ99508.1"/>
    <property type="molecule type" value="Genomic_DNA"/>
</dbReference>
<dbReference type="AlphaFoldDB" id="A0A832UYC0"/>
<dbReference type="Proteomes" id="UP000604391">
    <property type="component" value="Unassembled WGS sequence"/>
</dbReference>
<comment type="subcellular location">
    <subcellularLocation>
        <location evidence="1">Membrane</location>
        <topology evidence="1">Single-pass membrane protein</topology>
    </subcellularLocation>
</comment>
<dbReference type="PRINTS" id="PR00721">
    <property type="entry name" value="STOMATIN"/>
</dbReference>
<accession>A0A832UYC0</accession>
<dbReference type="InterPro" id="IPR001107">
    <property type="entry name" value="Band_7"/>
</dbReference>
<dbReference type="InterPro" id="IPR043202">
    <property type="entry name" value="Band-7_stomatin-like"/>
</dbReference>
<proteinExistence type="inferred from homology"/>
<dbReference type="GO" id="GO:0005886">
    <property type="term" value="C:plasma membrane"/>
    <property type="evidence" value="ECO:0007669"/>
    <property type="project" value="InterPro"/>
</dbReference>
<dbReference type="InterPro" id="IPR036013">
    <property type="entry name" value="Band_7/SPFH_dom_sf"/>
</dbReference>
<dbReference type="Pfam" id="PF01145">
    <property type="entry name" value="Band_7"/>
    <property type="match status" value="1"/>
</dbReference>
<comment type="caution">
    <text evidence="4">The sequence shown here is derived from an EMBL/GenBank/DDBJ whole genome shotgun (WGS) entry which is preliminary data.</text>
</comment>
<dbReference type="PANTHER" id="PTHR10264:SF19">
    <property type="entry name" value="AT06885P-RELATED"/>
    <property type="match status" value="1"/>
</dbReference>
<evidence type="ECO:0000256" key="1">
    <source>
        <dbReference type="ARBA" id="ARBA00004167"/>
    </source>
</evidence>
<name>A0A832UYC0_9ARCH</name>
<dbReference type="Gene3D" id="3.30.479.30">
    <property type="entry name" value="Band 7 domain"/>
    <property type="match status" value="1"/>
</dbReference>
<dbReference type="InterPro" id="IPR001972">
    <property type="entry name" value="Stomatin_HflK_fam"/>
</dbReference>
<evidence type="ECO:0000259" key="3">
    <source>
        <dbReference type="SMART" id="SM00244"/>
    </source>
</evidence>
<dbReference type="PANTHER" id="PTHR10264">
    <property type="entry name" value="BAND 7 PROTEIN-RELATED"/>
    <property type="match status" value="1"/>
</dbReference>
<organism evidence="4 5">
    <name type="scientific">Candidatus Undinarchaeum marinum</name>
    <dbReference type="NCBI Taxonomy" id="2756141"/>
    <lineage>
        <taxon>Archaea</taxon>
        <taxon>Candidatus Undinarchaeota</taxon>
        <taxon>Candidatus Undinarchaeia</taxon>
        <taxon>Candidatus Undinarchaeales</taxon>
        <taxon>Candidatus Undinarchaeaceae</taxon>
        <taxon>Candidatus Undinarchaeum</taxon>
    </lineage>
</organism>
<evidence type="ECO:0000256" key="2">
    <source>
        <dbReference type="ARBA" id="ARBA00008164"/>
    </source>
</evidence>
<dbReference type="SMART" id="SM00244">
    <property type="entry name" value="PHB"/>
    <property type="match status" value="1"/>
</dbReference>
<sequence>MAVWMLIGIPIGIVLILLLIVMAAPGGSVLNSILFEFKEYERAVVFRFGKYNRIAQPGWNFILPIIESFVKYDMRTESIDIPPQQVITQDRVKVLIDAIMYLRVVDPAKAELEVEEDYRKAIEEHLKGRIRNVVGNTELEDVYGNIDKINSQLKNEIQKLTGGWGIEIIEVELISVIPPEAVLEAMEAQQIAQRYKEAAAEEAETTKIRINAIEAAAGKLSEPALNYLYLQTLKEVADGRASKIIFPMEFTKMAQKLSNGLGGKDSGINKLVEQIQK</sequence>
<dbReference type="SUPFAM" id="SSF117892">
    <property type="entry name" value="Band 7/SPFH domain"/>
    <property type="match status" value="1"/>
</dbReference>
<comment type="similarity">
    <text evidence="2">Belongs to the band 7/mec-2 family.</text>
</comment>